<dbReference type="InterPro" id="IPR013022">
    <property type="entry name" value="Xyl_isomerase-like_TIM-brl"/>
</dbReference>
<dbReference type="Pfam" id="PF01261">
    <property type="entry name" value="AP_endonuc_2"/>
    <property type="match status" value="1"/>
</dbReference>
<sequence length="303" mass="34573">MKFGFQSAILADLSFEEVVDFASENGFECVEIMCWPVGQADRKYAGVTHLDVTNFTKADAEKALGYCEKKGVSISALGYYPNLLSPDAEEAETSLNHLKKVIEASHLMGLDLVTTFVGNDWTKSVEDNWSRFLEVWKPLMQFAEERGVFIAIENCAMYFTDDEWPAGKNLAYSPAIWRRMFKDLSSDYFGLNYDPSHLIWMQMDHLKPLKEFNKRFFHAHAKDVKVDREKLDDVGTMAVPLSYHDPRIPGRGDIDWKEYVAALKASGFNGAFCIEVEDSDYESSLDERKRALTESGAFLRQYL</sequence>
<dbReference type="GO" id="GO:0016853">
    <property type="term" value="F:isomerase activity"/>
    <property type="evidence" value="ECO:0007669"/>
    <property type="project" value="UniProtKB-KW"/>
</dbReference>
<dbReference type="AlphaFoldDB" id="A0A1G6SW13"/>
<dbReference type="InterPro" id="IPR050312">
    <property type="entry name" value="IolE/XylAMocC-like"/>
</dbReference>
<accession>A0A1G6SW13</accession>
<evidence type="ECO:0000313" key="3">
    <source>
        <dbReference type="Proteomes" id="UP000183685"/>
    </source>
</evidence>
<feature type="domain" description="Xylose isomerase-like TIM barrel" evidence="1">
    <location>
        <begin position="19"/>
        <end position="301"/>
    </location>
</feature>
<dbReference type="Proteomes" id="UP000183685">
    <property type="component" value="Unassembled WGS sequence"/>
</dbReference>
<dbReference type="PANTHER" id="PTHR12110">
    <property type="entry name" value="HYDROXYPYRUVATE ISOMERASE"/>
    <property type="match status" value="1"/>
</dbReference>
<dbReference type="Gene3D" id="3.20.20.150">
    <property type="entry name" value="Divalent-metal-dependent TIM barrel enzymes"/>
    <property type="match status" value="1"/>
</dbReference>
<evidence type="ECO:0000259" key="1">
    <source>
        <dbReference type="Pfam" id="PF01261"/>
    </source>
</evidence>
<dbReference type="PANTHER" id="PTHR12110:SF21">
    <property type="entry name" value="XYLOSE ISOMERASE-LIKE TIM BARREL DOMAIN-CONTAINING PROTEIN"/>
    <property type="match status" value="1"/>
</dbReference>
<proteinExistence type="predicted"/>
<dbReference type="EMBL" id="FNAK01000001">
    <property type="protein sequence ID" value="SDD21140.1"/>
    <property type="molecule type" value="Genomic_DNA"/>
</dbReference>
<evidence type="ECO:0000313" key="2">
    <source>
        <dbReference type="EMBL" id="SDD21140.1"/>
    </source>
</evidence>
<dbReference type="OrthoDB" id="7245925at2"/>
<dbReference type="RefSeq" id="WP_068309205.1">
    <property type="nucleotide sequence ID" value="NZ_FNAK01000001.1"/>
</dbReference>
<dbReference type="InterPro" id="IPR036237">
    <property type="entry name" value="Xyl_isomerase-like_sf"/>
</dbReference>
<reference evidence="2 3" key="1">
    <citation type="submission" date="2016-10" db="EMBL/GenBank/DDBJ databases">
        <authorList>
            <person name="de Groot N.N."/>
        </authorList>
    </citation>
    <scope>NUCLEOTIDE SEQUENCE [LARGE SCALE GENOMIC DNA]</scope>
    <source>
        <strain evidence="2 3">CGMCC 1.9109</strain>
    </source>
</reference>
<dbReference type="STRING" id="637679.GCA_001550055_00872"/>
<keyword evidence="2" id="KW-0413">Isomerase</keyword>
<organism evidence="2 3">
    <name type="scientific">Kordiimonas lacus</name>
    <dbReference type="NCBI Taxonomy" id="637679"/>
    <lineage>
        <taxon>Bacteria</taxon>
        <taxon>Pseudomonadati</taxon>
        <taxon>Pseudomonadota</taxon>
        <taxon>Alphaproteobacteria</taxon>
        <taxon>Kordiimonadales</taxon>
        <taxon>Kordiimonadaceae</taxon>
        <taxon>Kordiimonas</taxon>
    </lineage>
</organism>
<dbReference type="SUPFAM" id="SSF51658">
    <property type="entry name" value="Xylose isomerase-like"/>
    <property type="match status" value="1"/>
</dbReference>
<protein>
    <submittedName>
        <fullName evidence="2">Sugar phosphate isomerase/epimerase</fullName>
    </submittedName>
</protein>
<gene>
    <name evidence="2" type="ORF">SAMN04488071_0016</name>
</gene>
<name>A0A1G6SW13_9PROT</name>
<keyword evidence="3" id="KW-1185">Reference proteome</keyword>